<dbReference type="RefSeq" id="WP_302909919.1">
    <property type="nucleotide sequence ID" value="NZ_JAUMIS010000002.1"/>
</dbReference>
<gene>
    <name evidence="1" type="ORF">QVZ43_10625</name>
</gene>
<comment type="caution">
    <text evidence="1">The sequence shown here is derived from an EMBL/GenBank/DDBJ whole genome shotgun (WGS) entry which is preliminary data.</text>
</comment>
<keyword evidence="2" id="KW-1185">Reference proteome</keyword>
<dbReference type="EMBL" id="JAUMIS010000002">
    <property type="protein sequence ID" value="MDO3722176.1"/>
    <property type="molecule type" value="Genomic_DNA"/>
</dbReference>
<reference evidence="1" key="1">
    <citation type="submission" date="2023-07" db="EMBL/GenBank/DDBJ databases">
        <title>Marinobacter sp. chi1 genome sequencing and assembly.</title>
        <authorList>
            <person name="Park S."/>
        </authorList>
    </citation>
    <scope>NUCLEOTIDE SEQUENCE</scope>
    <source>
        <strain evidence="1">Chi1</strain>
    </source>
</reference>
<evidence type="ECO:0000313" key="1">
    <source>
        <dbReference type="EMBL" id="MDO3722176.1"/>
    </source>
</evidence>
<proteinExistence type="predicted"/>
<evidence type="ECO:0000313" key="2">
    <source>
        <dbReference type="Proteomes" id="UP001168640"/>
    </source>
</evidence>
<evidence type="ECO:0008006" key="3">
    <source>
        <dbReference type="Google" id="ProtNLM"/>
    </source>
</evidence>
<organism evidence="1 2">
    <name type="scientific">Marinobacter suaedae</name>
    <dbReference type="NCBI Taxonomy" id="3057675"/>
    <lineage>
        <taxon>Bacteria</taxon>
        <taxon>Pseudomonadati</taxon>
        <taxon>Pseudomonadota</taxon>
        <taxon>Gammaproteobacteria</taxon>
        <taxon>Pseudomonadales</taxon>
        <taxon>Marinobacteraceae</taxon>
        <taxon>Marinobacter</taxon>
    </lineage>
</organism>
<dbReference type="Proteomes" id="UP001168640">
    <property type="component" value="Unassembled WGS sequence"/>
</dbReference>
<protein>
    <recommendedName>
        <fullName evidence="3">Phosphate ABC transporter substrate-binding protein</fullName>
    </recommendedName>
</protein>
<accession>A0ABT8W1P6</accession>
<sequence length="139" mass="15376">MKQILSGVLLIWLSSLSVADIYVVTHADSPIETISKEALRDLYLGRARALPNGEFASIYDRKGNADLRSQFYQHVAGMGLSQVDAFWARLVFAGRMLPLEKVEGDQELKEVVAEDKSAISYLGVPPDHPGLKVIYLVSE</sequence>
<dbReference type="Gene3D" id="3.40.190.10">
    <property type="entry name" value="Periplasmic binding protein-like II"/>
    <property type="match status" value="1"/>
</dbReference>
<name>A0ABT8W1P6_9GAMM</name>
<dbReference type="SUPFAM" id="SSF53850">
    <property type="entry name" value="Periplasmic binding protein-like II"/>
    <property type="match status" value="1"/>
</dbReference>